<dbReference type="EMBL" id="CP001696">
    <property type="protein sequence ID" value="ACV23963.1"/>
    <property type="molecule type" value="Genomic_DNA"/>
</dbReference>
<dbReference type="AlphaFoldDB" id="C7P5Y1"/>
<dbReference type="eggNOG" id="arCOG06519">
    <property type="taxonomic scope" value="Archaea"/>
</dbReference>
<name>C7P5Y1_METFA</name>
<accession>C7P5Y1</accession>
<gene>
    <name evidence="1" type="ordered locus">Mefer_0121</name>
</gene>
<dbReference type="GeneID" id="8364783"/>
<keyword evidence="2" id="KW-1185">Reference proteome</keyword>
<dbReference type="Proteomes" id="UP000001495">
    <property type="component" value="Chromosome"/>
</dbReference>
<dbReference type="OrthoDB" id="115601at2157"/>
<organism evidence="1 2">
    <name type="scientific">Methanocaldococcus fervens (strain DSM 4213 / JCM 15782 / AG86)</name>
    <name type="common">Methanococcus fervens</name>
    <dbReference type="NCBI Taxonomy" id="573064"/>
    <lineage>
        <taxon>Archaea</taxon>
        <taxon>Methanobacteriati</taxon>
        <taxon>Methanobacteriota</taxon>
        <taxon>Methanomada group</taxon>
        <taxon>Methanococci</taxon>
        <taxon>Methanococcales</taxon>
        <taxon>Methanocaldococcaceae</taxon>
        <taxon>Methanocaldococcus</taxon>
    </lineage>
</organism>
<protein>
    <submittedName>
        <fullName evidence="1">Uncharacterized protein</fullName>
    </submittedName>
</protein>
<dbReference type="STRING" id="573064.Mefer_0121"/>
<sequence>MEIYEPIRLLIKSLLDDIRYLVKSKYYKEENECRIVKVYNLTFHKDKIKLDTKNTPPKLYVEIRKDLGDYIKEIIFGPRLENKEHWELYLEYLKNKNPEKYGKIEIKYSNCNFR</sequence>
<dbReference type="HOGENOM" id="CLU_2115475_0_0_2"/>
<dbReference type="KEGG" id="mfe:Mefer_0121"/>
<evidence type="ECO:0000313" key="1">
    <source>
        <dbReference type="EMBL" id="ACV23963.1"/>
    </source>
</evidence>
<reference evidence="1" key="1">
    <citation type="submission" date="2009-08" db="EMBL/GenBank/DDBJ databases">
        <title>Complete sequence of chromosome of Methanocaldococcus fervens AG86.</title>
        <authorList>
            <consortium name="US DOE Joint Genome Institute"/>
            <person name="Lucas S."/>
            <person name="Copeland A."/>
            <person name="Lapidus A."/>
            <person name="Glavina del Rio T."/>
            <person name="Tice H."/>
            <person name="Bruce D."/>
            <person name="Goodwin L."/>
            <person name="Pitluck S."/>
            <person name="Chertkov O."/>
            <person name="Detter J.C."/>
            <person name="Han C."/>
            <person name="Tapia R."/>
            <person name="Larimer F."/>
            <person name="Land M."/>
            <person name="Hauser L."/>
            <person name="Kyrpides N."/>
            <person name="Ovchinnikova G."/>
            <person name="Lupa-Sieprawska M."/>
            <person name="Whitman W.B."/>
        </authorList>
    </citation>
    <scope>NUCLEOTIDE SEQUENCE [LARGE SCALE GENOMIC DNA]</scope>
    <source>
        <strain evidence="1">AG86</strain>
    </source>
</reference>
<dbReference type="RefSeq" id="WP_012794985.1">
    <property type="nucleotide sequence ID" value="NC_013156.1"/>
</dbReference>
<proteinExistence type="predicted"/>
<evidence type="ECO:0000313" key="2">
    <source>
        <dbReference type="Proteomes" id="UP000001495"/>
    </source>
</evidence>